<feature type="domain" description="Calcineurin-like phosphoesterase" evidence="6">
    <location>
        <begin position="10"/>
        <end position="216"/>
    </location>
</feature>
<sequence>MLETANCRSIFISDIHLGTKGCQAEALLDFLRHYRAAHLYLVGDIIDLWALRRRWYWPSAHSTVIQKILRQARNGIRVVYVQGNHDPILGFLHSLLEAEGGGLHFGDIRIVTDCVHETADGRRIWVTHGDQFDVSARYAVWLTRLGDRGYGLLLALNRYHQRLNRLLGIRSRWSLSAFVKHRIKKAVQFISQYEQFLALRCHQAGYDGVVCGHIHHAEIKNLAGVQYFNDGDWVESCTALVEDFDGQMHLVHWGPDGLPVDQRPLLDPQSVALDEEVVA</sequence>
<dbReference type="Pfam" id="PF00149">
    <property type="entry name" value="Metallophos"/>
    <property type="match status" value="1"/>
</dbReference>
<dbReference type="GO" id="GO:0046872">
    <property type="term" value="F:metal ion binding"/>
    <property type="evidence" value="ECO:0007669"/>
    <property type="project" value="UniProtKB-KW"/>
</dbReference>
<dbReference type="Proteomes" id="UP000005522">
    <property type="component" value="Chromosome"/>
</dbReference>
<dbReference type="eggNOG" id="COG2908">
    <property type="taxonomic scope" value="Bacteria"/>
</dbReference>
<dbReference type="HOGENOM" id="CLU_061126_1_0_6"/>
<evidence type="ECO:0000256" key="4">
    <source>
        <dbReference type="ARBA" id="ARBA00023136"/>
    </source>
</evidence>
<dbReference type="GO" id="GO:0016020">
    <property type="term" value="C:membrane"/>
    <property type="evidence" value="ECO:0007669"/>
    <property type="project" value="GOC"/>
</dbReference>
<dbReference type="InterPro" id="IPR029052">
    <property type="entry name" value="Metallo-depent_PP-like"/>
</dbReference>
<keyword evidence="4" id="KW-0472">Membrane</keyword>
<dbReference type="CDD" id="cd07398">
    <property type="entry name" value="MPP_YbbF-LpxH"/>
    <property type="match status" value="1"/>
</dbReference>
<organism evidence="7 8">
    <name type="scientific">Acidithiobacillus caldus (strain ATCC 51756 / DSM 8584 / KU)</name>
    <dbReference type="NCBI Taxonomy" id="637389"/>
    <lineage>
        <taxon>Bacteria</taxon>
        <taxon>Pseudomonadati</taxon>
        <taxon>Pseudomonadota</taxon>
        <taxon>Acidithiobacillia</taxon>
        <taxon>Acidithiobacillales</taxon>
        <taxon>Acidithiobacillaceae</taxon>
        <taxon>Acidithiobacillus</taxon>
    </lineage>
</organism>
<protein>
    <submittedName>
        <fullName evidence="7">Ser/Thr protein phosphatase family protein</fullName>
    </submittedName>
</protein>
<dbReference type="Gene3D" id="3.60.21.10">
    <property type="match status" value="1"/>
</dbReference>
<gene>
    <name evidence="7" type="ORF">Acaty_c1114</name>
</gene>
<dbReference type="KEGG" id="acz:Acaty_c1114"/>
<dbReference type="RefSeq" id="WP_004871716.1">
    <property type="nucleotide sequence ID" value="NZ_CP005986.1"/>
</dbReference>
<dbReference type="PANTHER" id="PTHR34990">
    <property type="entry name" value="UDP-2,3-DIACYLGLUCOSAMINE HYDROLASE-RELATED"/>
    <property type="match status" value="1"/>
</dbReference>
<dbReference type="InterPro" id="IPR043461">
    <property type="entry name" value="LpxH-like"/>
</dbReference>
<dbReference type="SUPFAM" id="SSF56300">
    <property type="entry name" value="Metallo-dependent phosphatases"/>
    <property type="match status" value="1"/>
</dbReference>
<evidence type="ECO:0000256" key="3">
    <source>
        <dbReference type="ARBA" id="ARBA00022723"/>
    </source>
</evidence>
<keyword evidence="5" id="KW-0464">Manganese</keyword>
<dbReference type="GO" id="GO:0009245">
    <property type="term" value="P:lipid A biosynthetic process"/>
    <property type="evidence" value="ECO:0007669"/>
    <property type="project" value="TreeGrafter"/>
</dbReference>
<evidence type="ECO:0000256" key="1">
    <source>
        <dbReference type="ARBA" id="ARBA00022475"/>
    </source>
</evidence>
<evidence type="ECO:0000313" key="8">
    <source>
        <dbReference type="Proteomes" id="UP000005522"/>
    </source>
</evidence>
<proteinExistence type="predicted"/>
<dbReference type="GO" id="GO:0008758">
    <property type="term" value="F:UDP-2,3-diacylglucosamine hydrolase activity"/>
    <property type="evidence" value="ECO:0007669"/>
    <property type="project" value="TreeGrafter"/>
</dbReference>
<evidence type="ECO:0000256" key="5">
    <source>
        <dbReference type="ARBA" id="ARBA00023211"/>
    </source>
</evidence>
<reference evidence="7 8" key="1">
    <citation type="journal article" date="2009" name="J. Bacteriol.">
        <title>Draft genome sequence of the extremely acidophilic bacterium Acidithiobacillus caldus ATCC 51756 reveals metabolic versatility in the genus Acidithiobacillus.</title>
        <authorList>
            <person name="Valdes J."/>
            <person name="Quatrini R."/>
            <person name="Hallberg K."/>
            <person name="Dopson M."/>
            <person name="Valenzuela P.D."/>
            <person name="Holmes D.S."/>
        </authorList>
    </citation>
    <scope>NUCLEOTIDE SEQUENCE [LARGE SCALE GENOMIC DNA]</scope>
    <source>
        <strain evidence="8">ATCC 51756 / DSM 8584 / KU</strain>
    </source>
</reference>
<dbReference type="PANTHER" id="PTHR34990:SF2">
    <property type="entry name" value="BLL8164 PROTEIN"/>
    <property type="match status" value="1"/>
</dbReference>
<dbReference type="AlphaFoldDB" id="A0A059ZPX5"/>
<evidence type="ECO:0000313" key="7">
    <source>
        <dbReference type="EMBL" id="AIA54984.1"/>
    </source>
</evidence>
<evidence type="ECO:0000256" key="2">
    <source>
        <dbReference type="ARBA" id="ARBA00022519"/>
    </source>
</evidence>
<accession>A0A059ZPX5</accession>
<evidence type="ECO:0000259" key="6">
    <source>
        <dbReference type="Pfam" id="PF00149"/>
    </source>
</evidence>
<keyword evidence="1" id="KW-1003">Cell membrane</keyword>
<keyword evidence="2" id="KW-0997">Cell inner membrane</keyword>
<dbReference type="InterPro" id="IPR004843">
    <property type="entry name" value="Calcineurin-like_PHP"/>
</dbReference>
<dbReference type="EMBL" id="CP005986">
    <property type="protein sequence ID" value="AIA54984.1"/>
    <property type="molecule type" value="Genomic_DNA"/>
</dbReference>
<name>A0A059ZPX5_ACICK</name>
<dbReference type="GeneID" id="92931333"/>
<keyword evidence="3" id="KW-0479">Metal-binding</keyword>